<comment type="caution">
    <text evidence="3">The sequence shown here is derived from an EMBL/GenBank/DDBJ whole genome shotgun (WGS) entry which is preliminary data.</text>
</comment>
<feature type="region of interest" description="Disordered" evidence="1">
    <location>
        <begin position="67"/>
        <end position="95"/>
    </location>
</feature>
<sequence length="300" mass="35438">MAKLAVTVAVVFLLLAVSPAHFQEVDLLEHDAAATVETEASLSENQKAIFLPSEDVGFDTANLEFKSQDAESKPEISEVETGPDTHNVPLTVISSRPNNSQFTRRPFLPLHRRHRLNCRQRRQFRPWDPQFQKHHAIPFGDDMIRSADGMNFDTVHPGGLRKVPAKWGSFQRRHEGPRFFFRDETMFRGPRHFHGEEENDRKVRDEAFFRGPRHFHGDEENDRKVRDEAFFRGPRHFPMEQENERKFKDAAIFRGPRHFHGEEENERNGYEHHHHHHEHHRHEEEEGGFLKKFRKFLNHF</sequence>
<feature type="chain" id="PRO_5043686064" evidence="2">
    <location>
        <begin position="23"/>
        <end position="300"/>
    </location>
</feature>
<dbReference type="EMBL" id="BPVZ01000092">
    <property type="protein sequence ID" value="GKV31732.1"/>
    <property type="molecule type" value="Genomic_DNA"/>
</dbReference>
<evidence type="ECO:0000256" key="1">
    <source>
        <dbReference type="SAM" id="MobiDB-lite"/>
    </source>
</evidence>
<feature type="region of interest" description="Disordered" evidence="1">
    <location>
        <begin position="261"/>
        <end position="287"/>
    </location>
</feature>
<protein>
    <submittedName>
        <fullName evidence="3">Uncharacterized protein</fullName>
    </submittedName>
</protein>
<gene>
    <name evidence="3" type="ORF">SLEP1_g40401</name>
</gene>
<organism evidence="3 4">
    <name type="scientific">Rubroshorea leprosula</name>
    <dbReference type="NCBI Taxonomy" id="152421"/>
    <lineage>
        <taxon>Eukaryota</taxon>
        <taxon>Viridiplantae</taxon>
        <taxon>Streptophyta</taxon>
        <taxon>Embryophyta</taxon>
        <taxon>Tracheophyta</taxon>
        <taxon>Spermatophyta</taxon>
        <taxon>Magnoliopsida</taxon>
        <taxon>eudicotyledons</taxon>
        <taxon>Gunneridae</taxon>
        <taxon>Pentapetalae</taxon>
        <taxon>rosids</taxon>
        <taxon>malvids</taxon>
        <taxon>Malvales</taxon>
        <taxon>Dipterocarpaceae</taxon>
        <taxon>Rubroshorea</taxon>
    </lineage>
</organism>
<accession>A0AAV5L3R4</accession>
<feature type="compositionally biased region" description="Basic and acidic residues" evidence="1">
    <location>
        <begin position="67"/>
        <end position="76"/>
    </location>
</feature>
<evidence type="ECO:0000256" key="2">
    <source>
        <dbReference type="SAM" id="SignalP"/>
    </source>
</evidence>
<keyword evidence="4" id="KW-1185">Reference proteome</keyword>
<evidence type="ECO:0000313" key="4">
    <source>
        <dbReference type="Proteomes" id="UP001054252"/>
    </source>
</evidence>
<evidence type="ECO:0000313" key="3">
    <source>
        <dbReference type="EMBL" id="GKV31732.1"/>
    </source>
</evidence>
<name>A0AAV5L3R4_9ROSI</name>
<reference evidence="3 4" key="1">
    <citation type="journal article" date="2021" name="Commun. Biol.">
        <title>The genome of Shorea leprosula (Dipterocarpaceae) highlights the ecological relevance of drought in aseasonal tropical rainforests.</title>
        <authorList>
            <person name="Ng K.K.S."/>
            <person name="Kobayashi M.J."/>
            <person name="Fawcett J.A."/>
            <person name="Hatakeyama M."/>
            <person name="Paape T."/>
            <person name="Ng C.H."/>
            <person name="Ang C.C."/>
            <person name="Tnah L.H."/>
            <person name="Lee C.T."/>
            <person name="Nishiyama T."/>
            <person name="Sese J."/>
            <person name="O'Brien M.J."/>
            <person name="Copetti D."/>
            <person name="Mohd Noor M.I."/>
            <person name="Ong R.C."/>
            <person name="Putra M."/>
            <person name="Sireger I.Z."/>
            <person name="Indrioko S."/>
            <person name="Kosugi Y."/>
            <person name="Izuno A."/>
            <person name="Isagi Y."/>
            <person name="Lee S.L."/>
            <person name="Shimizu K.K."/>
        </authorList>
    </citation>
    <scope>NUCLEOTIDE SEQUENCE [LARGE SCALE GENOMIC DNA]</scope>
    <source>
        <strain evidence="3">214</strain>
    </source>
</reference>
<feature type="compositionally biased region" description="Basic and acidic residues" evidence="1">
    <location>
        <begin position="261"/>
        <end position="271"/>
    </location>
</feature>
<dbReference type="AlphaFoldDB" id="A0AAV5L3R4"/>
<feature type="signal peptide" evidence="2">
    <location>
        <begin position="1"/>
        <end position="22"/>
    </location>
</feature>
<proteinExistence type="predicted"/>
<dbReference type="Proteomes" id="UP001054252">
    <property type="component" value="Unassembled WGS sequence"/>
</dbReference>
<keyword evidence="2" id="KW-0732">Signal</keyword>